<dbReference type="OrthoDB" id="31183at2759"/>
<name>A0A6G1II49_9PLEO</name>
<dbReference type="Pfam" id="PF08146">
    <property type="entry name" value="BP28CT"/>
    <property type="match status" value="1"/>
</dbReference>
<dbReference type="GO" id="GO:0034455">
    <property type="term" value="C:t-UTP complex"/>
    <property type="evidence" value="ECO:0007669"/>
    <property type="project" value="TreeGrafter"/>
</dbReference>
<evidence type="ECO:0000256" key="8">
    <source>
        <dbReference type="ARBA" id="ARBA00023274"/>
    </source>
</evidence>
<dbReference type="InterPro" id="IPR056473">
    <property type="entry name" value="HEAT_Utp10/HEAT1"/>
</dbReference>
<evidence type="ECO:0000256" key="4">
    <source>
        <dbReference type="ARBA" id="ARBA00015399"/>
    </source>
</evidence>
<dbReference type="EMBL" id="MU005620">
    <property type="protein sequence ID" value="KAF2677663.1"/>
    <property type="molecule type" value="Genomic_DNA"/>
</dbReference>
<feature type="region of interest" description="Disordered" evidence="11">
    <location>
        <begin position="858"/>
        <end position="882"/>
    </location>
</feature>
<feature type="region of interest" description="Disordered" evidence="11">
    <location>
        <begin position="451"/>
        <end position="475"/>
    </location>
</feature>
<reference evidence="13" key="1">
    <citation type="journal article" date="2020" name="Stud. Mycol.">
        <title>101 Dothideomycetes genomes: a test case for predicting lifestyles and emergence of pathogens.</title>
        <authorList>
            <person name="Haridas S."/>
            <person name="Albert R."/>
            <person name="Binder M."/>
            <person name="Bloem J."/>
            <person name="Labutti K."/>
            <person name="Salamov A."/>
            <person name="Andreopoulos B."/>
            <person name="Baker S."/>
            <person name="Barry K."/>
            <person name="Bills G."/>
            <person name="Bluhm B."/>
            <person name="Cannon C."/>
            <person name="Castanera R."/>
            <person name="Culley D."/>
            <person name="Daum C."/>
            <person name="Ezra D."/>
            <person name="Gonzalez J."/>
            <person name="Henrissat B."/>
            <person name="Kuo A."/>
            <person name="Liang C."/>
            <person name="Lipzen A."/>
            <person name="Lutzoni F."/>
            <person name="Magnuson J."/>
            <person name="Mondo S."/>
            <person name="Nolan M."/>
            <person name="Ohm R."/>
            <person name="Pangilinan J."/>
            <person name="Park H.-J."/>
            <person name="Ramirez L."/>
            <person name="Alfaro M."/>
            <person name="Sun H."/>
            <person name="Tritt A."/>
            <person name="Yoshinaga Y."/>
            <person name="Zwiers L.-H."/>
            <person name="Turgeon B."/>
            <person name="Goodwin S."/>
            <person name="Spatafora J."/>
            <person name="Crous P."/>
            <person name="Grigoriev I."/>
        </authorList>
    </citation>
    <scope>NUCLEOTIDE SEQUENCE</scope>
    <source>
        <strain evidence="13">CBS 122367</strain>
    </source>
</reference>
<gene>
    <name evidence="13" type="ORF">K458DRAFT_377975</name>
</gene>
<dbReference type="PANTHER" id="PTHR13457">
    <property type="entry name" value="BAP28"/>
    <property type="match status" value="1"/>
</dbReference>
<comment type="function">
    <text evidence="9">Involved in nucleolar processing of pre-18S ribosomal RNA. Involved in ribosome biosynthesis.</text>
</comment>
<comment type="subunit">
    <text evidence="3 10">Component of the ribosomal small subunit (SSU) processome.</text>
</comment>
<protein>
    <recommendedName>
        <fullName evidence="4 10">U3 small nucleolar RNA-associated protein 10</fullName>
    </recommendedName>
</protein>
<keyword evidence="5 10" id="KW-0690">Ribosome biogenesis</keyword>
<evidence type="ECO:0000313" key="13">
    <source>
        <dbReference type="EMBL" id="KAF2677663.1"/>
    </source>
</evidence>
<keyword evidence="6 10" id="KW-0698">rRNA processing</keyword>
<dbReference type="PANTHER" id="PTHR13457:SF1">
    <property type="entry name" value="HEAT REPEAT-CONTAINING PROTEIN 1"/>
    <property type="match status" value="1"/>
</dbReference>
<evidence type="ECO:0000256" key="7">
    <source>
        <dbReference type="ARBA" id="ARBA00023242"/>
    </source>
</evidence>
<evidence type="ECO:0000256" key="10">
    <source>
        <dbReference type="RuleBase" id="RU367065"/>
    </source>
</evidence>
<evidence type="ECO:0000256" key="2">
    <source>
        <dbReference type="ARBA" id="ARBA00010559"/>
    </source>
</evidence>
<feature type="domain" description="BP28 C-terminal" evidence="12">
    <location>
        <begin position="1489"/>
        <end position="1627"/>
    </location>
</feature>
<evidence type="ECO:0000259" key="12">
    <source>
        <dbReference type="SMART" id="SM01036"/>
    </source>
</evidence>
<sequence length="1760" mass="194062">MTSLQKQLAAIAASSTHQLDLKAQKVAHGKSLLFEPRVAASQSFENVYFICYEGFRDLCSLDPRFVQFSRSLFSEQSKVEDRTQMTQKENDKLNGVLEAFMTMVGPRLLLKPAEKALEWLVRRFRVHEYNTECLVLTYLPYHNSPQFLALLSILPANPKPGLRFLHPYIQSPTNPPRRTIIYTAVNTPAFFNALQNYVVKVLEAGHQGSSLLSFWSTVTTQAIDGILDQSGSGRRGVQDQKTEDLLLRVFPVLNACMRSSNGSEAVLACYMIVIVLVTKATFEDKILNSLMEAAVISQNSETLDACLICLAILAEERSQVQLPPSVSKRLLRVSNMGQTLVSLSKRCRIDRLALGVALGALERIDGSEESQHGFREIIESRLLDEPQLSVAFSALLNVLQRCQRGSSEHNQLLDYASKLSDSPTVSHVLELVAKKSGTDLESLGLVLGSSLEEEATPQEDEDEDMLDADESQDSTPLVLPPEIREISFLDTNSSITFQKTLDVFELAVSSNRAGRFLSAEVLQRQVAFQTPLFLSFLVRTWCSQASMPTRVAALRSATSLIKSNHIPADLQNLVPYLLFALADPLPAIRRSAVACVAALSAKNSASQQKSDGTPWGSSKIYGINSTKVLKLSGEQMSGLLSIVVPMLEECAMDSSFVVTALKEAFEGTQSTKGSKNGLKTTLRGPIVSFLGSHVAITPLLTVRLRLLPVFGFLGKYSAPVRTNILLPAIGVWCFLSVTETANTCVKEHIALADAERAHIAALVPRESASVNLLNDVVSGNFNKERTHLLDAAFDWLAAHWVSIRSDSRQTLSQCLLGLALQENHTAFDDQCRGRSLETLRSIKLDTATLVSLLESVPSSVHMPEGPPAKKRRRTSRNEMARADFQSPDDVARLLRRLTLVLEIIEGSNPGDHPALFKNLFTILGELQQLKQQSGSDLVYLQSLILGSLTPIVNRIKAEKDTAEYQASVRADLLIDCIRHSTSPQVQNAALLLIATLASWVPELILHNLMPIFTFIGSTLLRQQDDYSAHVVDQTISRVVPPLAASLRAKHKHFLTGVADLLLSFTAAFEHIPQHRRLKLFSELARTLGPEDSLSAIIALLVDRYPQNKVQHRFVIDLLAAFDPIATLQAFKGYLDLVEDAAGSKGKLSDTLFSLSEKQPNQVEAVLNNLLSSLAGFAADDLLRPHAGRSFSKAFEPTQPRALFASIVETIIRVSKKVAKQQKMYQSCARVLGKCLDLLPTIDLVKSAELLLTNPDDEVKIAAIRSVEVRAKTVTQNKRPSVEALVAFLPSLDETLQWSEDLDAKRVVLGCIESIVARFGKKDTSAVATVAQTVAGAQSLSNGDNGVRILSLLCLTSVIDVLEDDAISLLPEVLPKAFDYLGAAIEDENTALHNAVYALLSNTVQRLGFMFSRDYLVPVLKLSQQSAVGALDVECDETRKQFYQIVSQHLEAQEVFTTIKSTWPDAIEQGFEATEEQLALILSTVESQTKAKLVKTSSTLFSLLLSVFKLRDATKGLTEEFDDRTVAQLEGTLVKATLSMTLKLNDATFRPFFAQLVDLAAMTSVTFYKFLTAFFDKFKSIVTSYSSYIIEHASRLLESLAKHKGESELRTALLAALQKSFEHDQDGFWQAPSHFSAIMPPLFAQLTIPISPSTSATPPAISAIVELAAACPSSTDTHREMNNILLRYMRAEEAHTRLATVMCERELTKKLGEEWLGLLPEMLPFIGELRDDDDEGVERETQRWKGDMERILGEDLDGMLS</sequence>
<dbReference type="InterPro" id="IPR012954">
    <property type="entry name" value="BP28_C_dom"/>
</dbReference>
<keyword evidence="8 10" id="KW-0687">Ribonucleoprotein</keyword>
<dbReference type="InterPro" id="IPR011989">
    <property type="entry name" value="ARM-like"/>
</dbReference>
<dbReference type="GO" id="GO:0000462">
    <property type="term" value="P:maturation of SSU-rRNA from tricistronic rRNA transcript (SSU-rRNA, 5.8S rRNA, LSU-rRNA)"/>
    <property type="evidence" value="ECO:0007669"/>
    <property type="project" value="TreeGrafter"/>
</dbReference>
<comment type="similarity">
    <text evidence="2 10">Belongs to the HEATR1/UTP10 family.</text>
</comment>
<dbReference type="InterPro" id="IPR022125">
    <property type="entry name" value="U3snoRNP10_N"/>
</dbReference>
<comment type="subcellular location">
    <subcellularLocation>
        <location evidence="1 10">Nucleus</location>
        <location evidence="1 10">Nucleolus</location>
    </subcellularLocation>
</comment>
<dbReference type="SUPFAM" id="SSF48371">
    <property type="entry name" value="ARM repeat"/>
    <property type="match status" value="2"/>
</dbReference>
<dbReference type="SMART" id="SM01036">
    <property type="entry name" value="BP28CT"/>
    <property type="match status" value="1"/>
</dbReference>
<dbReference type="InterPro" id="IPR016024">
    <property type="entry name" value="ARM-type_fold"/>
</dbReference>
<dbReference type="GO" id="GO:0032040">
    <property type="term" value="C:small-subunit processome"/>
    <property type="evidence" value="ECO:0007669"/>
    <property type="project" value="TreeGrafter"/>
</dbReference>
<evidence type="ECO:0000256" key="1">
    <source>
        <dbReference type="ARBA" id="ARBA00004604"/>
    </source>
</evidence>
<keyword evidence="14" id="KW-1185">Reference proteome</keyword>
<dbReference type="GO" id="GO:0045943">
    <property type="term" value="P:positive regulation of transcription by RNA polymerase I"/>
    <property type="evidence" value="ECO:0007669"/>
    <property type="project" value="TreeGrafter"/>
</dbReference>
<evidence type="ECO:0000313" key="14">
    <source>
        <dbReference type="Proteomes" id="UP000799291"/>
    </source>
</evidence>
<proteinExistence type="inferred from homology"/>
<keyword evidence="7 10" id="KW-0539">Nucleus</keyword>
<dbReference type="Pfam" id="PF23243">
    <property type="entry name" value="HEAT_HEATR1"/>
    <property type="match status" value="1"/>
</dbReference>
<dbReference type="Pfam" id="PF12397">
    <property type="entry name" value="U3snoRNP10"/>
    <property type="match status" value="1"/>
</dbReference>
<dbReference type="InterPro" id="IPR040191">
    <property type="entry name" value="UTP10"/>
</dbReference>
<evidence type="ECO:0000256" key="5">
    <source>
        <dbReference type="ARBA" id="ARBA00022517"/>
    </source>
</evidence>
<dbReference type="GO" id="GO:0030515">
    <property type="term" value="F:snoRNA binding"/>
    <property type="evidence" value="ECO:0007669"/>
    <property type="project" value="TreeGrafter"/>
</dbReference>
<evidence type="ECO:0000256" key="3">
    <source>
        <dbReference type="ARBA" id="ARBA00011399"/>
    </source>
</evidence>
<dbReference type="GO" id="GO:0030686">
    <property type="term" value="C:90S preribosome"/>
    <property type="evidence" value="ECO:0007669"/>
    <property type="project" value="TreeGrafter"/>
</dbReference>
<dbReference type="Proteomes" id="UP000799291">
    <property type="component" value="Unassembled WGS sequence"/>
</dbReference>
<accession>A0A6G1II49</accession>
<organism evidence="13 14">
    <name type="scientific">Lentithecium fluviatile CBS 122367</name>
    <dbReference type="NCBI Taxonomy" id="1168545"/>
    <lineage>
        <taxon>Eukaryota</taxon>
        <taxon>Fungi</taxon>
        <taxon>Dikarya</taxon>
        <taxon>Ascomycota</taxon>
        <taxon>Pezizomycotina</taxon>
        <taxon>Dothideomycetes</taxon>
        <taxon>Pleosporomycetidae</taxon>
        <taxon>Pleosporales</taxon>
        <taxon>Massarineae</taxon>
        <taxon>Lentitheciaceae</taxon>
        <taxon>Lentithecium</taxon>
    </lineage>
</organism>
<feature type="compositionally biased region" description="Acidic residues" evidence="11">
    <location>
        <begin position="451"/>
        <end position="472"/>
    </location>
</feature>
<evidence type="ECO:0000256" key="6">
    <source>
        <dbReference type="ARBA" id="ARBA00022552"/>
    </source>
</evidence>
<evidence type="ECO:0000256" key="9">
    <source>
        <dbReference type="ARBA" id="ARBA00025076"/>
    </source>
</evidence>
<dbReference type="Gene3D" id="1.25.10.10">
    <property type="entry name" value="Leucine-rich Repeat Variant"/>
    <property type="match status" value="1"/>
</dbReference>
<evidence type="ECO:0000256" key="11">
    <source>
        <dbReference type="SAM" id="MobiDB-lite"/>
    </source>
</evidence>